<gene>
    <name evidence="3" type="ORF">JCM16774_1697</name>
</gene>
<dbReference type="Pfam" id="PF21279">
    <property type="entry name" value="YhfX-like_C"/>
    <property type="match status" value="1"/>
</dbReference>
<evidence type="ECO:0000313" key="3">
    <source>
        <dbReference type="EMBL" id="BBM36752.1"/>
    </source>
</evidence>
<evidence type="ECO:0000259" key="1">
    <source>
        <dbReference type="Pfam" id="PF01168"/>
    </source>
</evidence>
<dbReference type="CDD" id="cd06811">
    <property type="entry name" value="PLPDE_III_yhfX_like"/>
    <property type="match status" value="1"/>
</dbReference>
<reference evidence="3 4" key="1">
    <citation type="submission" date="2019-07" db="EMBL/GenBank/DDBJ databases">
        <title>Complete Genome Sequence of Leptotrichia goodfellowii Strain JCM 16774.</title>
        <authorList>
            <person name="Watanabe S."/>
            <person name="Cui L."/>
        </authorList>
    </citation>
    <scope>NUCLEOTIDE SEQUENCE [LARGE SCALE GENOMIC DNA]</scope>
    <source>
        <strain evidence="3 4">JCM16774</strain>
    </source>
</reference>
<dbReference type="InterPro" id="IPR048449">
    <property type="entry name" value="YhfX-like_C"/>
</dbReference>
<dbReference type="KEGG" id="lgo:JCM16774_1697"/>
<dbReference type="STRING" id="714315.GCA_000516535_01704"/>
<evidence type="ECO:0000313" key="4">
    <source>
        <dbReference type="Proteomes" id="UP000321606"/>
    </source>
</evidence>
<proteinExistence type="predicted"/>
<organism evidence="3 4">
    <name type="scientific">Pseudoleptotrichia goodfellowii</name>
    <dbReference type="NCBI Taxonomy" id="157692"/>
    <lineage>
        <taxon>Bacteria</taxon>
        <taxon>Fusobacteriati</taxon>
        <taxon>Fusobacteriota</taxon>
        <taxon>Fusobacteriia</taxon>
        <taxon>Fusobacteriales</taxon>
        <taxon>Leptotrichiaceae</taxon>
        <taxon>Pseudoleptotrichia</taxon>
    </lineage>
</organism>
<protein>
    <submittedName>
        <fullName evidence="3">Alanine racemase domain protein</fullName>
    </submittedName>
</protein>
<dbReference type="EMBL" id="AP019822">
    <property type="protein sequence ID" value="BBM36752.1"/>
    <property type="molecule type" value="Genomic_DNA"/>
</dbReference>
<dbReference type="RefSeq" id="WP_026737966.1">
    <property type="nucleotide sequence ID" value="NZ_AP019822.1"/>
</dbReference>
<accession>A0A510JBU2</accession>
<sequence>MFLDTLKRRNEKLINTAFQFHQKGYVMPDSYIIDVDTFSDNAKKILKEAEKHNIKLYYMTKQIGRNPYLAKKLEEIGYSGAVVVDFKEAELFINHNLKIGNVGHLVQIPKNMIEKVVKSSPEIITVYSYDKAKEISEVALKSGKIQDIMLKVTDSNSKIYPGQEAGFESKDIEKKIEKIMNLKGANINGLTSFPCFLYDKETLSIKPTENAKTIMEVKKIFNEKFGKEIAQINMPSVTSIENIKLISQLGGTHGEPGHSLTGTIPIAGDKDIEEIPAYVYVSEISHNFREKGYFYGGGHYRRSNIRKALVGTDCNACYETKVNKMEPENIDYYMEMKKEGNIGDTVLSCFRAQMFVTRSTVVLVEGIQKGKPEIVGKYTSLGEQIKD</sequence>
<dbReference type="AlphaFoldDB" id="A0A510JBU2"/>
<dbReference type="Gene3D" id="2.40.37.30">
    <property type="match status" value="2"/>
</dbReference>
<dbReference type="Pfam" id="PF01168">
    <property type="entry name" value="Ala_racemase_N"/>
    <property type="match status" value="1"/>
</dbReference>
<feature type="domain" description="Alanine racemase N-terminal" evidence="1">
    <location>
        <begin position="33"/>
        <end position="263"/>
    </location>
</feature>
<dbReference type="InterPro" id="IPR029066">
    <property type="entry name" value="PLP-binding_barrel"/>
</dbReference>
<dbReference type="SUPFAM" id="SSF51419">
    <property type="entry name" value="PLP-binding barrel"/>
    <property type="match status" value="1"/>
</dbReference>
<evidence type="ECO:0000259" key="2">
    <source>
        <dbReference type="Pfam" id="PF21279"/>
    </source>
</evidence>
<feature type="domain" description="YhfX-like C-terminal" evidence="2">
    <location>
        <begin position="279"/>
        <end position="374"/>
    </location>
</feature>
<dbReference type="InterPro" id="IPR001608">
    <property type="entry name" value="Ala_racemase_N"/>
</dbReference>
<dbReference type="OrthoDB" id="3189402at2"/>
<name>A0A510JBU2_9FUSO</name>
<dbReference type="Proteomes" id="UP000321606">
    <property type="component" value="Chromosome"/>
</dbReference>